<name>A0A4P6FBA6_9MICO</name>
<dbReference type="RefSeq" id="WP_129188776.1">
    <property type="nucleotide sequence ID" value="NZ_CP035493.1"/>
</dbReference>
<evidence type="ECO:0000313" key="1">
    <source>
        <dbReference type="EMBL" id="QAY70737.1"/>
    </source>
</evidence>
<dbReference type="EMBL" id="CP035493">
    <property type="protein sequence ID" value="QAY70737.1"/>
    <property type="molecule type" value="Genomic_DNA"/>
</dbReference>
<dbReference type="AlphaFoldDB" id="A0A4P6FBA6"/>
<dbReference type="KEGG" id="xya:ET471_12485"/>
<proteinExistence type="predicted"/>
<reference evidence="1 2" key="1">
    <citation type="submission" date="2019-01" db="EMBL/GenBank/DDBJ databases">
        <title>Genome sequencing of strain FW10M-9.</title>
        <authorList>
            <person name="Heo J."/>
            <person name="Kim S.-J."/>
            <person name="Kim J.-S."/>
            <person name="Hong S.-B."/>
            <person name="Kwon S.-W."/>
        </authorList>
    </citation>
    <scope>NUCLEOTIDE SEQUENCE [LARGE SCALE GENOMIC DNA]</scope>
    <source>
        <strain evidence="1 2">FW10M-9</strain>
    </source>
</reference>
<gene>
    <name evidence="1" type="ORF">ET471_12485</name>
</gene>
<organism evidence="1 2">
    <name type="scientific">Xylanimonas protaetiae</name>
    <dbReference type="NCBI Taxonomy" id="2509457"/>
    <lineage>
        <taxon>Bacteria</taxon>
        <taxon>Bacillati</taxon>
        <taxon>Actinomycetota</taxon>
        <taxon>Actinomycetes</taxon>
        <taxon>Micrococcales</taxon>
        <taxon>Promicromonosporaceae</taxon>
        <taxon>Xylanimonas</taxon>
    </lineage>
</organism>
<protein>
    <submittedName>
        <fullName evidence="1">Uncharacterized protein</fullName>
    </submittedName>
</protein>
<dbReference type="Proteomes" id="UP000292118">
    <property type="component" value="Chromosome"/>
</dbReference>
<accession>A0A4P6FBA6</accession>
<sequence length="174" mass="18363">MSTSGPQPAPSAPGVVSRLVSRLRSQVAEPVTARVQAAAEEPDSPAALVRQVATVEKAVDQSSGALPPEATVLARLVTDGARQILRSGSDGGLDIHARISLAAVLRDYLPTTIARYLDAARSSEVIDVERQLVEQLGLMRQSVLETLAAVLDDDVRALEVQGAFLRTKFAAADL</sequence>
<dbReference type="OrthoDB" id="67304at2"/>
<keyword evidence="2" id="KW-1185">Reference proteome</keyword>
<evidence type="ECO:0000313" key="2">
    <source>
        <dbReference type="Proteomes" id="UP000292118"/>
    </source>
</evidence>